<reference evidence="3" key="1">
    <citation type="submission" date="2025-08" db="UniProtKB">
        <authorList>
            <consortium name="RefSeq"/>
        </authorList>
    </citation>
    <scope>IDENTIFICATION</scope>
    <source>
        <strain evidence="3">Ishihara</strain>
        <tissue evidence="3">Whole body</tissue>
    </source>
</reference>
<keyword evidence="2" id="KW-1185">Reference proteome</keyword>
<evidence type="ECO:0000313" key="2">
    <source>
        <dbReference type="Proteomes" id="UP000301870"/>
    </source>
</evidence>
<sequence>MSILAVRGIPARWSLMNVVKILAKTIAGNFEALNFETGKGGRKVCYLRLSEKLDPVRVVEKINSTIFPKQFRPFAYIPDHVPDIPLAVKPRKIPNKLRRALLIATETEPEKVIAMTSNEIMTELQSKYPGLNNVSKKTNHKLMEELTKKVFERVQGVGERHADMLESCYKLSRCYRRTHPHFGDFQLVLGTLHTLQDAAGIPRTQLSEKELSELPSHSYMIDNLPFDKVQQACNKYSDRIIKKVTEHVKNLKSEVTSTDTEDEVVRKRVREELKKMTPFLSMIVKQVVSKHFIPQKTGYYKLRIYGEPYLPGKETMAPFLRWFQAVRTIRSERMFNLLLFGVPPSNYAAIMAMDGTVLNGAKLVIRPSDLPMYKSPNSILSASQEADTQEEEMAEVQTGEWNDDETL</sequence>
<dbReference type="Proteomes" id="UP000301870">
    <property type="component" value="Chromosome 26"/>
</dbReference>
<dbReference type="OrthoDB" id="10250935at2759"/>
<protein>
    <submittedName>
        <fullName evidence="3">Uncharacterized protein LOC111357936</fullName>
    </submittedName>
</protein>
<accession>A0A9J7IZ37</accession>
<evidence type="ECO:0000256" key="1">
    <source>
        <dbReference type="SAM" id="MobiDB-lite"/>
    </source>
</evidence>
<proteinExistence type="predicted"/>
<gene>
    <name evidence="3" type="primary">LOC111357936</name>
</gene>
<dbReference type="KEGG" id="sliu:111357936"/>
<feature type="region of interest" description="Disordered" evidence="1">
    <location>
        <begin position="380"/>
        <end position="407"/>
    </location>
</feature>
<dbReference type="AlphaFoldDB" id="A0A9J7IZ37"/>
<evidence type="ECO:0000313" key="3">
    <source>
        <dbReference type="RefSeq" id="XP_022828500.1"/>
    </source>
</evidence>
<organism evidence="2 3">
    <name type="scientific">Spodoptera litura</name>
    <name type="common">Asian cotton leafworm</name>
    <dbReference type="NCBI Taxonomy" id="69820"/>
    <lineage>
        <taxon>Eukaryota</taxon>
        <taxon>Metazoa</taxon>
        <taxon>Ecdysozoa</taxon>
        <taxon>Arthropoda</taxon>
        <taxon>Hexapoda</taxon>
        <taxon>Insecta</taxon>
        <taxon>Pterygota</taxon>
        <taxon>Neoptera</taxon>
        <taxon>Endopterygota</taxon>
        <taxon>Lepidoptera</taxon>
        <taxon>Glossata</taxon>
        <taxon>Ditrysia</taxon>
        <taxon>Noctuoidea</taxon>
        <taxon>Noctuidae</taxon>
        <taxon>Amphipyrinae</taxon>
        <taxon>Spodoptera</taxon>
    </lineage>
</organism>
<dbReference type="RefSeq" id="XP_022828500.1">
    <property type="nucleotide sequence ID" value="XM_022972732.1"/>
</dbReference>
<dbReference type="GeneID" id="111357936"/>
<name>A0A9J7IZ37_SPOLT</name>